<gene>
    <name evidence="1" type="ORF">C7476_102331</name>
</gene>
<comment type="caution">
    <text evidence="1">The sequence shown here is derived from an EMBL/GenBank/DDBJ whole genome shotgun (WGS) entry which is preliminary data.</text>
</comment>
<accession>A0A368Z1R5</accession>
<proteinExistence type="predicted"/>
<evidence type="ECO:0000313" key="2">
    <source>
        <dbReference type="Proteomes" id="UP000253324"/>
    </source>
</evidence>
<name>A0A368Z1R5_9HYPH</name>
<reference evidence="1 2" key="1">
    <citation type="submission" date="2018-07" db="EMBL/GenBank/DDBJ databases">
        <title>Genomic Encyclopedia of Type Strains, Phase III (KMG-III): the genomes of soil and plant-associated and newly described type strains.</title>
        <authorList>
            <person name="Whitman W."/>
        </authorList>
    </citation>
    <scope>NUCLEOTIDE SEQUENCE [LARGE SCALE GENOMIC DNA]</scope>
    <source>
        <strain evidence="1 2">31-25a</strain>
    </source>
</reference>
<dbReference type="EMBL" id="QPJM01000002">
    <property type="protein sequence ID" value="RCW86351.1"/>
    <property type="molecule type" value="Genomic_DNA"/>
</dbReference>
<keyword evidence="2" id="KW-1185">Reference proteome</keyword>
<sequence length="73" mass="8182">MSYRTVFQNPCPDQDFASALFLQQTGGEMPESVDSLCKDNAGIVSRGNPKRRIQHVFSQPRSSPVNTYMPYAN</sequence>
<dbReference type="Proteomes" id="UP000253324">
    <property type="component" value="Unassembled WGS sequence"/>
</dbReference>
<protein>
    <submittedName>
        <fullName evidence="1">Uncharacterized protein</fullName>
    </submittedName>
</protein>
<evidence type="ECO:0000313" key="1">
    <source>
        <dbReference type="EMBL" id="RCW86351.1"/>
    </source>
</evidence>
<organism evidence="1 2">
    <name type="scientific">Phyllobacterium bourgognense</name>
    <dbReference type="NCBI Taxonomy" id="314236"/>
    <lineage>
        <taxon>Bacteria</taxon>
        <taxon>Pseudomonadati</taxon>
        <taxon>Pseudomonadota</taxon>
        <taxon>Alphaproteobacteria</taxon>
        <taxon>Hyphomicrobiales</taxon>
        <taxon>Phyllobacteriaceae</taxon>
        <taxon>Phyllobacterium</taxon>
    </lineage>
</organism>
<dbReference type="AlphaFoldDB" id="A0A368Z1R5"/>